<gene>
    <name evidence="2" type="ORF">RQP53_14335</name>
</gene>
<proteinExistence type="predicted"/>
<keyword evidence="3" id="KW-1185">Reference proteome</keyword>
<comment type="caution">
    <text evidence="2">The sequence shown here is derived from an EMBL/GenBank/DDBJ whole genome shotgun (WGS) entry which is preliminary data.</text>
</comment>
<dbReference type="RefSeq" id="WP_315651036.1">
    <property type="nucleotide sequence ID" value="NZ_JAVXZY010000005.1"/>
</dbReference>
<evidence type="ECO:0000313" key="2">
    <source>
        <dbReference type="EMBL" id="MDT9000450.1"/>
    </source>
</evidence>
<organism evidence="2 3">
    <name type="scientific">Roseateles aquae</name>
    <dbReference type="NCBI Taxonomy" id="3077235"/>
    <lineage>
        <taxon>Bacteria</taxon>
        <taxon>Pseudomonadati</taxon>
        <taxon>Pseudomonadota</taxon>
        <taxon>Betaproteobacteria</taxon>
        <taxon>Burkholderiales</taxon>
        <taxon>Sphaerotilaceae</taxon>
        <taxon>Roseateles</taxon>
    </lineage>
</organism>
<accession>A0ABU3PCY2</accession>
<evidence type="ECO:0000256" key="1">
    <source>
        <dbReference type="SAM" id="MobiDB-lite"/>
    </source>
</evidence>
<dbReference type="EMBL" id="JAVXZY010000005">
    <property type="protein sequence ID" value="MDT9000450.1"/>
    <property type="molecule type" value="Genomic_DNA"/>
</dbReference>
<dbReference type="Proteomes" id="UP001246372">
    <property type="component" value="Unassembled WGS sequence"/>
</dbReference>
<feature type="region of interest" description="Disordered" evidence="1">
    <location>
        <begin position="192"/>
        <end position="216"/>
    </location>
</feature>
<sequence length="216" mass="23036">MPRKSIPAETTAVIETALPAGPQTYLLLREAHSTKLGPRSLGAILYQVLTDTARQALFLRIAGNEGGGYVSDEAVPVRSIMRCVSEHPADQPLRATVFKPAFVGRSSNNWGFLSAILLTEGLLSRDGDKPHLLVDTGRWEAWWADHMAIGGDLSEVRVGKEQPQAIAEEGGSVGQVEAVEGAADGAVAVDADEAMTASEPDKPARGRRKARAAEQE</sequence>
<reference evidence="2" key="1">
    <citation type="submission" date="2023-09" db="EMBL/GenBank/DDBJ databases">
        <title>Paucibacter sp. APW11 Genome sequencing and assembly.</title>
        <authorList>
            <person name="Kim I."/>
        </authorList>
    </citation>
    <scope>NUCLEOTIDE SEQUENCE</scope>
    <source>
        <strain evidence="2">APW11</strain>
    </source>
</reference>
<evidence type="ECO:0000313" key="3">
    <source>
        <dbReference type="Proteomes" id="UP001246372"/>
    </source>
</evidence>
<name>A0ABU3PCY2_9BURK</name>
<protein>
    <submittedName>
        <fullName evidence="2">Uncharacterized protein</fullName>
    </submittedName>
</protein>